<evidence type="ECO:0000256" key="6">
    <source>
        <dbReference type="ARBA" id="ARBA00022777"/>
    </source>
</evidence>
<dbReference type="FunFam" id="3.40.50.300:FF:000776">
    <property type="entry name" value="Guanylate kinase 2"/>
    <property type="match status" value="1"/>
</dbReference>
<dbReference type="AlphaFoldDB" id="A0A316Z5S3"/>
<evidence type="ECO:0000313" key="11">
    <source>
        <dbReference type="EMBL" id="PWN96636.1"/>
    </source>
</evidence>
<reference evidence="11 12" key="1">
    <citation type="journal article" date="2018" name="Mol. Biol. Evol.">
        <title>Broad Genomic Sampling Reveals a Smut Pathogenic Ancestry of the Fungal Clade Ustilaginomycotina.</title>
        <authorList>
            <person name="Kijpornyongpan T."/>
            <person name="Mondo S.J."/>
            <person name="Barry K."/>
            <person name="Sandor L."/>
            <person name="Lee J."/>
            <person name="Lipzen A."/>
            <person name="Pangilinan J."/>
            <person name="LaButti K."/>
            <person name="Hainaut M."/>
            <person name="Henrissat B."/>
            <person name="Grigoriev I.V."/>
            <person name="Spatafora J.W."/>
            <person name="Aime M.C."/>
        </authorList>
    </citation>
    <scope>NUCLEOTIDE SEQUENCE [LARGE SCALE GENOMIC DNA]</scope>
    <source>
        <strain evidence="11 12">MCA 4186</strain>
    </source>
</reference>
<dbReference type="InterPro" id="IPR008145">
    <property type="entry name" value="GK/Ca_channel_bsu"/>
</dbReference>
<dbReference type="SMART" id="SM00072">
    <property type="entry name" value="GuKc"/>
    <property type="match status" value="1"/>
</dbReference>
<evidence type="ECO:0000256" key="2">
    <source>
        <dbReference type="ARBA" id="ARBA00012961"/>
    </source>
</evidence>
<dbReference type="OrthoDB" id="6334211at2759"/>
<accession>A0A316Z5S3</accession>
<evidence type="ECO:0000256" key="3">
    <source>
        <dbReference type="ARBA" id="ARBA00016296"/>
    </source>
</evidence>
<keyword evidence="4" id="KW-0808">Transferase</keyword>
<dbReference type="GO" id="GO:0004385">
    <property type="term" value="F:GMP kinase activity"/>
    <property type="evidence" value="ECO:0007669"/>
    <property type="project" value="UniProtKB-EC"/>
</dbReference>
<name>A0A316Z5S3_9BASI</name>
<dbReference type="GO" id="GO:0005524">
    <property type="term" value="F:ATP binding"/>
    <property type="evidence" value="ECO:0007669"/>
    <property type="project" value="UniProtKB-KW"/>
</dbReference>
<keyword evidence="6 11" id="KW-0418">Kinase</keyword>
<feature type="region of interest" description="Disordered" evidence="9">
    <location>
        <begin position="200"/>
        <end position="221"/>
    </location>
</feature>
<evidence type="ECO:0000256" key="7">
    <source>
        <dbReference type="ARBA" id="ARBA00022840"/>
    </source>
</evidence>
<evidence type="ECO:0000313" key="12">
    <source>
        <dbReference type="Proteomes" id="UP000245946"/>
    </source>
</evidence>
<dbReference type="PROSITE" id="PS50052">
    <property type="entry name" value="GUANYLATE_KINASE_2"/>
    <property type="match status" value="1"/>
</dbReference>
<evidence type="ECO:0000256" key="5">
    <source>
        <dbReference type="ARBA" id="ARBA00022741"/>
    </source>
</evidence>
<dbReference type="InterPro" id="IPR020590">
    <property type="entry name" value="Guanylate_kinase_CS"/>
</dbReference>
<comment type="similarity">
    <text evidence="1">Belongs to the guanylate kinase family.</text>
</comment>
<dbReference type="PANTHER" id="PTHR23117">
    <property type="entry name" value="GUANYLATE KINASE-RELATED"/>
    <property type="match status" value="1"/>
</dbReference>
<protein>
    <recommendedName>
        <fullName evidence="3">Guanylate kinase</fullName>
        <ecNumber evidence="2">2.7.4.8</ecNumber>
    </recommendedName>
    <alternativeName>
        <fullName evidence="8">GMP kinase</fullName>
    </alternativeName>
</protein>
<dbReference type="Pfam" id="PF00625">
    <property type="entry name" value="Guanylate_kin"/>
    <property type="match status" value="1"/>
</dbReference>
<dbReference type="InterPro" id="IPR008144">
    <property type="entry name" value="Guanylate_kin-like_dom"/>
</dbReference>
<sequence>MAASASNGGSASRAERPVVLCGPSGVGKSTLIKRLFVDHPEFGFSVSHTTRKPRPGETDGVSYHFVSRDDFHAAVQRGEFLEHAEFGGNCYGTTAKAVQDVQQGQTGKNRALLDIDTQGVKLIKANHPYLSPLFVFIAPPRLSVLRQRLEDRGTETPDSLARRLAMAGGELAYAREASNYDAIIVNDDLERAYAKLKAAVEGQDVPHDELPPVEDEERQAA</sequence>
<evidence type="ECO:0000256" key="1">
    <source>
        <dbReference type="ARBA" id="ARBA00005790"/>
    </source>
</evidence>
<proteinExistence type="inferred from homology"/>
<evidence type="ECO:0000256" key="4">
    <source>
        <dbReference type="ARBA" id="ARBA00022679"/>
    </source>
</evidence>
<dbReference type="InterPro" id="IPR017665">
    <property type="entry name" value="Guanylate_kinase"/>
</dbReference>
<evidence type="ECO:0000259" key="10">
    <source>
        <dbReference type="PROSITE" id="PS50052"/>
    </source>
</evidence>
<dbReference type="GeneID" id="37268531"/>
<dbReference type="CDD" id="cd00071">
    <property type="entry name" value="GMPK"/>
    <property type="match status" value="1"/>
</dbReference>
<keyword evidence="12" id="KW-1185">Reference proteome</keyword>
<dbReference type="STRING" id="58919.A0A316Z5S3"/>
<dbReference type="Proteomes" id="UP000245946">
    <property type="component" value="Unassembled WGS sequence"/>
</dbReference>
<dbReference type="PROSITE" id="PS00856">
    <property type="entry name" value="GUANYLATE_KINASE_1"/>
    <property type="match status" value="1"/>
</dbReference>
<keyword evidence="7" id="KW-0067">ATP-binding</keyword>
<dbReference type="InterPro" id="IPR027417">
    <property type="entry name" value="P-loop_NTPase"/>
</dbReference>
<dbReference type="PANTHER" id="PTHR23117:SF13">
    <property type="entry name" value="GUANYLATE KINASE"/>
    <property type="match status" value="1"/>
</dbReference>
<evidence type="ECO:0000256" key="8">
    <source>
        <dbReference type="ARBA" id="ARBA00030128"/>
    </source>
</evidence>
<evidence type="ECO:0000256" key="9">
    <source>
        <dbReference type="SAM" id="MobiDB-lite"/>
    </source>
</evidence>
<feature type="compositionally biased region" description="Acidic residues" evidence="9">
    <location>
        <begin position="211"/>
        <end position="221"/>
    </location>
</feature>
<organism evidence="11 12">
    <name type="scientific">Tilletiopsis washingtonensis</name>
    <dbReference type="NCBI Taxonomy" id="58919"/>
    <lineage>
        <taxon>Eukaryota</taxon>
        <taxon>Fungi</taxon>
        <taxon>Dikarya</taxon>
        <taxon>Basidiomycota</taxon>
        <taxon>Ustilaginomycotina</taxon>
        <taxon>Exobasidiomycetes</taxon>
        <taxon>Entylomatales</taxon>
        <taxon>Entylomatales incertae sedis</taxon>
        <taxon>Tilletiopsis</taxon>
    </lineage>
</organism>
<feature type="domain" description="Guanylate kinase-like" evidence="10">
    <location>
        <begin position="15"/>
        <end position="201"/>
    </location>
</feature>
<dbReference type="RefSeq" id="XP_025596915.1">
    <property type="nucleotide sequence ID" value="XM_025740987.1"/>
</dbReference>
<dbReference type="EC" id="2.7.4.8" evidence="2"/>
<keyword evidence="5" id="KW-0547">Nucleotide-binding</keyword>
<dbReference type="GO" id="GO:0005829">
    <property type="term" value="C:cytosol"/>
    <property type="evidence" value="ECO:0007669"/>
    <property type="project" value="TreeGrafter"/>
</dbReference>
<dbReference type="NCBIfam" id="TIGR03263">
    <property type="entry name" value="guanyl_kin"/>
    <property type="match status" value="1"/>
</dbReference>
<gene>
    <name evidence="11" type="ORF">FA09DRAFT_320700</name>
</gene>
<dbReference type="SUPFAM" id="SSF52540">
    <property type="entry name" value="P-loop containing nucleoside triphosphate hydrolases"/>
    <property type="match status" value="1"/>
</dbReference>
<dbReference type="Gene3D" id="3.40.50.300">
    <property type="entry name" value="P-loop containing nucleotide triphosphate hydrolases"/>
    <property type="match status" value="1"/>
</dbReference>
<dbReference type="EMBL" id="KZ819298">
    <property type="protein sequence ID" value="PWN96636.1"/>
    <property type="molecule type" value="Genomic_DNA"/>
</dbReference>